<proteinExistence type="predicted"/>
<keyword evidence="1" id="KW-0472">Membrane</keyword>
<evidence type="ECO:0000313" key="3">
    <source>
        <dbReference type="Proteomes" id="UP001216899"/>
    </source>
</evidence>
<accession>A0ABY7UPH4</accession>
<dbReference type="Proteomes" id="UP001216899">
    <property type="component" value="Chromosome"/>
</dbReference>
<keyword evidence="3" id="KW-1185">Reference proteome</keyword>
<evidence type="ECO:0008006" key="4">
    <source>
        <dbReference type="Google" id="ProtNLM"/>
    </source>
</evidence>
<evidence type="ECO:0000256" key="1">
    <source>
        <dbReference type="SAM" id="Phobius"/>
    </source>
</evidence>
<gene>
    <name evidence="2" type="ORF">PRL19_11080</name>
</gene>
<organism evidence="2 3">
    <name type="scientific">Paracoccus marcusii</name>
    <dbReference type="NCBI Taxonomy" id="59779"/>
    <lineage>
        <taxon>Bacteria</taxon>
        <taxon>Pseudomonadati</taxon>
        <taxon>Pseudomonadota</taxon>
        <taxon>Alphaproteobacteria</taxon>
        <taxon>Rhodobacterales</taxon>
        <taxon>Paracoccaceae</taxon>
        <taxon>Paracoccus</taxon>
    </lineage>
</organism>
<feature type="transmembrane region" description="Helical" evidence="1">
    <location>
        <begin position="39"/>
        <end position="58"/>
    </location>
</feature>
<keyword evidence="1" id="KW-1133">Transmembrane helix</keyword>
<name>A0ABY7UPH4_9RHOB</name>
<protein>
    <recommendedName>
        <fullName evidence="4">Holin</fullName>
    </recommendedName>
</protein>
<dbReference type="RefSeq" id="WP_273742999.1">
    <property type="nucleotide sequence ID" value="NZ_CP117466.1"/>
</dbReference>
<evidence type="ECO:0000313" key="2">
    <source>
        <dbReference type="EMBL" id="WDA11838.1"/>
    </source>
</evidence>
<dbReference type="EMBL" id="CP117466">
    <property type="protein sequence ID" value="WDA11838.1"/>
    <property type="molecule type" value="Genomic_DNA"/>
</dbReference>
<sequence>MATDKTARKVTAATAAASVAVLVVFGIEAFSGNALPDHIAAAVTTIVTGLATWVAGYYTPPAPRDQVVSATDVVGPPTV</sequence>
<keyword evidence="1" id="KW-0812">Transmembrane</keyword>
<reference evidence="2 3" key="1">
    <citation type="submission" date="2023-02" db="EMBL/GenBank/DDBJ databases">
        <title>Whole genome sequenc of Paracoccus marcusii MBLB0836.</title>
        <authorList>
            <person name="Seo M.-J."/>
            <person name="Cho E.-S."/>
            <person name="Hwang C.Y."/>
        </authorList>
    </citation>
    <scope>NUCLEOTIDE SEQUENCE [LARGE SCALE GENOMIC DNA]</scope>
    <source>
        <strain evidence="2 3">MBLB0836</strain>
    </source>
</reference>